<dbReference type="PANTHER" id="PTHR32385">
    <property type="entry name" value="MANNOSYL PHOSPHORYLINOSITOL CERAMIDE SYNTHASE"/>
    <property type="match status" value="1"/>
</dbReference>
<name>A0A6C0EGA4_9ZZZZ</name>
<dbReference type="GO" id="GO:0016020">
    <property type="term" value="C:membrane"/>
    <property type="evidence" value="ECO:0007669"/>
    <property type="project" value="GOC"/>
</dbReference>
<evidence type="ECO:0000256" key="2">
    <source>
        <dbReference type="SAM" id="Phobius"/>
    </source>
</evidence>
<evidence type="ECO:0008006" key="4">
    <source>
        <dbReference type="Google" id="ProtNLM"/>
    </source>
</evidence>
<dbReference type="AlphaFoldDB" id="A0A6C0EGA4"/>
<dbReference type="SUPFAM" id="SSF53448">
    <property type="entry name" value="Nucleotide-diphospho-sugar transferases"/>
    <property type="match status" value="1"/>
</dbReference>
<dbReference type="InterPro" id="IPR051706">
    <property type="entry name" value="Glycosyltransferase_domain"/>
</dbReference>
<sequence>MYWNMFKKIIYIYIYIYIYKMIPKLVHNIWIQGYNNLPENLKTSYNNIKELNPEWKFIFWHENMIIDLLKKYPNIYKVYQNIENLPGLLNILALKSDIARYIIMKKYGGLYFDLDFICRASFNNLFNKKKYKDYTIFIASSKIDFLDYIYPFSKPKYCSCFMAFKKEHPIWNKVFDIILKATNAYEIGSALDISLQNSNEYKIIVLNQINGHYKCKNQKSICYTPVESSWNFIRPILQFINCNHIQIFFIFAILIIFAIFYILKYYNAVLLRNMHIIKSIKRKKNDIIYKFINTI</sequence>
<reference evidence="3" key="1">
    <citation type="journal article" date="2020" name="Nature">
        <title>Giant virus diversity and host interactions through global metagenomics.</title>
        <authorList>
            <person name="Schulz F."/>
            <person name="Roux S."/>
            <person name="Paez-Espino D."/>
            <person name="Jungbluth S."/>
            <person name="Walsh D.A."/>
            <person name="Denef V.J."/>
            <person name="McMahon K.D."/>
            <person name="Konstantinidis K.T."/>
            <person name="Eloe-Fadrosh E.A."/>
            <person name="Kyrpides N.C."/>
            <person name="Woyke T."/>
        </authorList>
    </citation>
    <scope>NUCLEOTIDE SEQUENCE</scope>
    <source>
        <strain evidence="3">GVMAG-M-3300023179-33</strain>
    </source>
</reference>
<keyword evidence="2" id="KW-0472">Membrane</keyword>
<accession>A0A6C0EGA4</accession>
<dbReference type="GO" id="GO:0051999">
    <property type="term" value="P:mannosyl-inositol phosphorylceramide biosynthetic process"/>
    <property type="evidence" value="ECO:0007669"/>
    <property type="project" value="TreeGrafter"/>
</dbReference>
<dbReference type="Pfam" id="PF04488">
    <property type="entry name" value="Gly_transf_sug"/>
    <property type="match status" value="1"/>
</dbReference>
<dbReference type="EMBL" id="MN739822">
    <property type="protein sequence ID" value="QHT27453.1"/>
    <property type="molecule type" value="Genomic_DNA"/>
</dbReference>
<dbReference type="PANTHER" id="PTHR32385:SF23">
    <property type="entry name" value="NUCLEOTIDE-DIPHOSPHO-SUGAR TRANSFERASE"/>
    <property type="match status" value="1"/>
</dbReference>
<evidence type="ECO:0000256" key="1">
    <source>
        <dbReference type="ARBA" id="ARBA00022679"/>
    </source>
</evidence>
<dbReference type="InterPro" id="IPR029044">
    <property type="entry name" value="Nucleotide-diphossugar_trans"/>
</dbReference>
<dbReference type="InterPro" id="IPR007577">
    <property type="entry name" value="GlycoTrfase_DXD_sugar-bd_CS"/>
</dbReference>
<keyword evidence="1" id="KW-0808">Transferase</keyword>
<proteinExistence type="predicted"/>
<organism evidence="3">
    <name type="scientific">viral metagenome</name>
    <dbReference type="NCBI Taxonomy" id="1070528"/>
    <lineage>
        <taxon>unclassified sequences</taxon>
        <taxon>metagenomes</taxon>
        <taxon>organismal metagenomes</taxon>
    </lineage>
</organism>
<keyword evidence="2" id="KW-0812">Transmembrane</keyword>
<keyword evidence="2" id="KW-1133">Transmembrane helix</keyword>
<feature type="transmembrane region" description="Helical" evidence="2">
    <location>
        <begin position="245"/>
        <end position="263"/>
    </location>
</feature>
<dbReference type="GO" id="GO:0000030">
    <property type="term" value="F:mannosyltransferase activity"/>
    <property type="evidence" value="ECO:0007669"/>
    <property type="project" value="TreeGrafter"/>
</dbReference>
<evidence type="ECO:0000313" key="3">
    <source>
        <dbReference type="EMBL" id="QHT27453.1"/>
    </source>
</evidence>
<protein>
    <recommendedName>
        <fullName evidence="4">Glycosyltransferase</fullName>
    </recommendedName>
</protein>
<dbReference type="Gene3D" id="3.90.550.20">
    <property type="match status" value="1"/>
</dbReference>